<keyword evidence="2" id="KW-1185">Reference proteome</keyword>
<feature type="non-terminal residue" evidence="1">
    <location>
        <position position="1"/>
    </location>
</feature>
<evidence type="ECO:0008006" key="3">
    <source>
        <dbReference type="Google" id="ProtNLM"/>
    </source>
</evidence>
<gene>
    <name evidence="1" type="ORF">BCR43DRAFT_418892</name>
</gene>
<dbReference type="PANTHER" id="PTHR15615">
    <property type="match status" value="1"/>
</dbReference>
<proteinExistence type="predicted"/>
<dbReference type="STRING" id="13706.A0A1X2H3U9"/>
<dbReference type="GO" id="GO:0019901">
    <property type="term" value="F:protein kinase binding"/>
    <property type="evidence" value="ECO:0007669"/>
    <property type="project" value="InterPro"/>
</dbReference>
<protein>
    <recommendedName>
        <fullName evidence="3">Cyclin-domain-containing protein</fullName>
    </recommendedName>
</protein>
<dbReference type="AlphaFoldDB" id="A0A1X2H3U9"/>
<name>A0A1X2H3U9_SYNRA</name>
<dbReference type="GO" id="GO:0016538">
    <property type="term" value="F:cyclin-dependent protein serine/threonine kinase regulator activity"/>
    <property type="evidence" value="ECO:0007669"/>
    <property type="project" value="TreeGrafter"/>
</dbReference>
<dbReference type="GO" id="GO:0005634">
    <property type="term" value="C:nucleus"/>
    <property type="evidence" value="ECO:0007669"/>
    <property type="project" value="TreeGrafter"/>
</dbReference>
<feature type="non-terminal residue" evidence="1">
    <location>
        <position position="188"/>
    </location>
</feature>
<dbReference type="InParanoid" id="A0A1X2H3U9"/>
<organism evidence="1 2">
    <name type="scientific">Syncephalastrum racemosum</name>
    <name type="common">Filamentous fungus</name>
    <dbReference type="NCBI Taxonomy" id="13706"/>
    <lineage>
        <taxon>Eukaryota</taxon>
        <taxon>Fungi</taxon>
        <taxon>Fungi incertae sedis</taxon>
        <taxon>Mucoromycota</taxon>
        <taxon>Mucoromycotina</taxon>
        <taxon>Mucoromycetes</taxon>
        <taxon>Mucorales</taxon>
        <taxon>Syncephalastraceae</taxon>
        <taxon>Syncephalastrum</taxon>
    </lineage>
</organism>
<reference evidence="1 2" key="1">
    <citation type="submission" date="2016-07" db="EMBL/GenBank/DDBJ databases">
        <title>Pervasive Adenine N6-methylation of Active Genes in Fungi.</title>
        <authorList>
            <consortium name="DOE Joint Genome Institute"/>
            <person name="Mondo S.J."/>
            <person name="Dannebaum R.O."/>
            <person name="Kuo R.C."/>
            <person name="Labutti K."/>
            <person name="Haridas S."/>
            <person name="Kuo A."/>
            <person name="Salamov A."/>
            <person name="Ahrendt S.R."/>
            <person name="Lipzen A."/>
            <person name="Sullivan W."/>
            <person name="Andreopoulos W.B."/>
            <person name="Clum A."/>
            <person name="Lindquist E."/>
            <person name="Daum C."/>
            <person name="Ramamoorthy G.K."/>
            <person name="Gryganskyi A."/>
            <person name="Culley D."/>
            <person name="Magnuson J.K."/>
            <person name="James T.Y."/>
            <person name="O'Malley M.A."/>
            <person name="Stajich J.E."/>
            <person name="Spatafora J.W."/>
            <person name="Visel A."/>
            <person name="Grigoriev I.V."/>
        </authorList>
    </citation>
    <scope>NUCLEOTIDE SEQUENCE [LARGE SCALE GENOMIC DNA]</scope>
    <source>
        <strain evidence="1 2">NRRL 2496</strain>
    </source>
</reference>
<accession>A0A1X2H3U9</accession>
<evidence type="ECO:0000313" key="1">
    <source>
        <dbReference type="EMBL" id="ORY92058.1"/>
    </source>
</evidence>
<dbReference type="Proteomes" id="UP000242180">
    <property type="component" value="Unassembled WGS sequence"/>
</dbReference>
<dbReference type="OMA" id="FISSTWH"/>
<sequence length="188" mass="22278">SDHEPYETYRQFYDASRQERTVLIGKLVDTAADIMDSIWHPRFLQEPNAKVVCTRAFVHEILKRTKTTYSTLQISLFYLLRVKKQVHERLLRRKQKQKQQQNQQPVSERLDDLICCGRRMFLASLMVASKYLHDKNYRNTAWSKISGLSVAEVNASELAFLRLIDYKLFISKPTFDKWYATLHSFIQK</sequence>
<evidence type="ECO:0000313" key="2">
    <source>
        <dbReference type="Proteomes" id="UP000242180"/>
    </source>
</evidence>
<dbReference type="EMBL" id="MCGN01000010">
    <property type="protein sequence ID" value="ORY92058.1"/>
    <property type="molecule type" value="Genomic_DNA"/>
</dbReference>
<dbReference type="InterPro" id="IPR013922">
    <property type="entry name" value="Cyclin_PHO80-like"/>
</dbReference>
<dbReference type="OrthoDB" id="286814at2759"/>
<dbReference type="GO" id="GO:0000307">
    <property type="term" value="C:cyclin-dependent protein kinase holoenzyme complex"/>
    <property type="evidence" value="ECO:0007669"/>
    <property type="project" value="TreeGrafter"/>
</dbReference>
<dbReference type="CDD" id="cd20557">
    <property type="entry name" value="CYCLIN_ScPCL1-like"/>
    <property type="match status" value="1"/>
</dbReference>
<dbReference type="Gene3D" id="1.10.472.10">
    <property type="entry name" value="Cyclin-like"/>
    <property type="match status" value="1"/>
</dbReference>
<dbReference type="PANTHER" id="PTHR15615:SF36">
    <property type="entry name" value="PHO85 CYCLIN-5"/>
    <property type="match status" value="1"/>
</dbReference>
<comment type="caution">
    <text evidence="1">The sequence shown here is derived from an EMBL/GenBank/DDBJ whole genome shotgun (WGS) entry which is preliminary data.</text>
</comment>
<dbReference type="Pfam" id="PF08613">
    <property type="entry name" value="Cyclin"/>
    <property type="match status" value="1"/>
</dbReference>